<dbReference type="PROSITE" id="PS50088">
    <property type="entry name" value="ANK_REPEAT"/>
    <property type="match status" value="1"/>
</dbReference>
<sequence>MLQHGDDPDARCRKYGTPLQAAVATNKQDMAYLLLQYGANPNLQGGKYGTPLLAATMGSRRGIVELLLKRHANVFASDRQHVNALYQAVGHGDWDIAGLLLEAGA</sequence>
<protein>
    <submittedName>
        <fullName evidence="4">Ankyrin repeat-containing domain protein</fullName>
    </submittedName>
</protein>
<evidence type="ECO:0000313" key="4">
    <source>
        <dbReference type="EMBL" id="KAF2107449.1"/>
    </source>
</evidence>
<dbReference type="PANTHER" id="PTHR24171">
    <property type="entry name" value="ANKYRIN REPEAT DOMAIN-CONTAINING PROTEIN 39-RELATED"/>
    <property type="match status" value="1"/>
</dbReference>
<name>A0A6A5YJL8_9PLEO</name>
<feature type="non-terminal residue" evidence="4">
    <location>
        <position position="105"/>
    </location>
</feature>
<organism evidence="4 5">
    <name type="scientific">Lophiotrema nucula</name>
    <dbReference type="NCBI Taxonomy" id="690887"/>
    <lineage>
        <taxon>Eukaryota</taxon>
        <taxon>Fungi</taxon>
        <taxon>Dikarya</taxon>
        <taxon>Ascomycota</taxon>
        <taxon>Pezizomycotina</taxon>
        <taxon>Dothideomycetes</taxon>
        <taxon>Pleosporomycetidae</taxon>
        <taxon>Pleosporales</taxon>
        <taxon>Lophiotremataceae</taxon>
        <taxon>Lophiotrema</taxon>
    </lineage>
</organism>
<dbReference type="EMBL" id="ML977354">
    <property type="protein sequence ID" value="KAF2107449.1"/>
    <property type="molecule type" value="Genomic_DNA"/>
</dbReference>
<dbReference type="SUPFAM" id="SSF48403">
    <property type="entry name" value="Ankyrin repeat"/>
    <property type="match status" value="1"/>
</dbReference>
<reference evidence="4" key="1">
    <citation type="journal article" date="2020" name="Stud. Mycol.">
        <title>101 Dothideomycetes genomes: a test case for predicting lifestyles and emergence of pathogens.</title>
        <authorList>
            <person name="Haridas S."/>
            <person name="Albert R."/>
            <person name="Binder M."/>
            <person name="Bloem J."/>
            <person name="Labutti K."/>
            <person name="Salamov A."/>
            <person name="Andreopoulos B."/>
            <person name="Baker S."/>
            <person name="Barry K."/>
            <person name="Bills G."/>
            <person name="Bluhm B."/>
            <person name="Cannon C."/>
            <person name="Castanera R."/>
            <person name="Culley D."/>
            <person name="Daum C."/>
            <person name="Ezra D."/>
            <person name="Gonzalez J."/>
            <person name="Henrissat B."/>
            <person name="Kuo A."/>
            <person name="Liang C."/>
            <person name="Lipzen A."/>
            <person name="Lutzoni F."/>
            <person name="Magnuson J."/>
            <person name="Mondo S."/>
            <person name="Nolan M."/>
            <person name="Ohm R."/>
            <person name="Pangilinan J."/>
            <person name="Park H.-J."/>
            <person name="Ramirez L."/>
            <person name="Alfaro M."/>
            <person name="Sun H."/>
            <person name="Tritt A."/>
            <person name="Yoshinaga Y."/>
            <person name="Zwiers L.-H."/>
            <person name="Turgeon B."/>
            <person name="Goodwin S."/>
            <person name="Spatafora J."/>
            <person name="Crous P."/>
            <person name="Grigoriev I."/>
        </authorList>
    </citation>
    <scope>NUCLEOTIDE SEQUENCE</scope>
    <source>
        <strain evidence="4">CBS 627.86</strain>
    </source>
</reference>
<keyword evidence="1" id="KW-0677">Repeat</keyword>
<dbReference type="InterPro" id="IPR002110">
    <property type="entry name" value="Ankyrin_rpt"/>
</dbReference>
<keyword evidence="2 3" id="KW-0040">ANK repeat</keyword>
<feature type="repeat" description="ANK" evidence="3">
    <location>
        <begin position="14"/>
        <end position="46"/>
    </location>
</feature>
<evidence type="ECO:0000313" key="5">
    <source>
        <dbReference type="Proteomes" id="UP000799770"/>
    </source>
</evidence>
<dbReference type="Gene3D" id="1.25.40.20">
    <property type="entry name" value="Ankyrin repeat-containing domain"/>
    <property type="match status" value="1"/>
</dbReference>
<evidence type="ECO:0000256" key="2">
    <source>
        <dbReference type="ARBA" id="ARBA00023043"/>
    </source>
</evidence>
<dbReference type="AlphaFoldDB" id="A0A6A5YJL8"/>
<dbReference type="Proteomes" id="UP000799770">
    <property type="component" value="Unassembled WGS sequence"/>
</dbReference>
<keyword evidence="5" id="KW-1185">Reference proteome</keyword>
<accession>A0A6A5YJL8</accession>
<evidence type="ECO:0000256" key="1">
    <source>
        <dbReference type="ARBA" id="ARBA00022737"/>
    </source>
</evidence>
<evidence type="ECO:0000256" key="3">
    <source>
        <dbReference type="PROSITE-ProRule" id="PRU00023"/>
    </source>
</evidence>
<dbReference type="OrthoDB" id="4772757at2759"/>
<gene>
    <name evidence="4" type="ORF">BDV96DRAFT_472405</name>
</gene>
<dbReference type="InterPro" id="IPR036770">
    <property type="entry name" value="Ankyrin_rpt-contain_sf"/>
</dbReference>
<proteinExistence type="predicted"/>
<dbReference type="SMART" id="SM00248">
    <property type="entry name" value="ANK"/>
    <property type="match status" value="2"/>
</dbReference>
<dbReference type="Pfam" id="PF00023">
    <property type="entry name" value="Ank"/>
    <property type="match status" value="2"/>
</dbReference>